<dbReference type="Proteomes" id="UP000245946">
    <property type="component" value="Unassembled WGS sequence"/>
</dbReference>
<evidence type="ECO:0000256" key="3">
    <source>
        <dbReference type="ARBA" id="ARBA00022989"/>
    </source>
</evidence>
<feature type="compositionally biased region" description="Basic and acidic residues" evidence="5">
    <location>
        <begin position="450"/>
        <end position="461"/>
    </location>
</feature>
<evidence type="ECO:0000256" key="6">
    <source>
        <dbReference type="SAM" id="Phobius"/>
    </source>
</evidence>
<dbReference type="PANTHER" id="PTHR23051">
    <property type="entry name" value="SOLUTE CARRIER FAMILY 35, MEMBER F5"/>
    <property type="match status" value="1"/>
</dbReference>
<sequence>MDSTSSSALRAAQHRRSEYLAGVALLLLVVLLWTGSNFLTNTMLTGAYNKPFAVTYLNTSSFALYLIPFACARSRKRSRSKADGAQEESFWARIGFRLPESGRRDVEDSASRGQYEGLPSESEPALAVRQRRLSPSYPRGSLEVRPLLPRPSSIDGRRPRSIIDASTAAPLPIVALAPAAPLGEPPLTFSETGWLAAQFTLVWFAANWSLNAGLGLTSVASGTTLSSASGFFTLALGSILGVEIFTLPKLFAVSLSFAGVVLVTRADSAQAGLGAPANAPLGDALALLSAFFYAAYVSLLKVRIGSEERVSMPLFFGFVGAFNVLGMWPIGLLLHLTGTEVAQVPADGMTWAGIGVNMCITFVSDFAYLLAMLKSSPLIATVGLSLTIPLAMLGDIARGSHSGGLQADAGSVMVLLSFVAVGLADNALLSRQVDNETAALPAGGTVSDVDAERPRGRAEDR</sequence>
<evidence type="ECO:0000256" key="1">
    <source>
        <dbReference type="ARBA" id="ARBA00004141"/>
    </source>
</evidence>
<evidence type="ECO:0000256" key="2">
    <source>
        <dbReference type="ARBA" id="ARBA00022692"/>
    </source>
</evidence>
<dbReference type="EMBL" id="KZ819286">
    <property type="protein sequence ID" value="PWO00247.1"/>
    <property type="molecule type" value="Genomic_DNA"/>
</dbReference>
<keyword evidence="8" id="KW-1185">Reference proteome</keyword>
<gene>
    <name evidence="7" type="ORF">FA09DRAFT_328352</name>
</gene>
<dbReference type="RefSeq" id="XP_025600525.1">
    <property type="nucleotide sequence ID" value="XM_025741736.1"/>
</dbReference>
<feature type="region of interest" description="Disordered" evidence="5">
    <location>
        <begin position="441"/>
        <end position="461"/>
    </location>
</feature>
<keyword evidence="3 6" id="KW-1133">Transmembrane helix</keyword>
<evidence type="ECO:0008006" key="9">
    <source>
        <dbReference type="Google" id="ProtNLM"/>
    </source>
</evidence>
<feature type="transmembrane region" description="Helical" evidence="6">
    <location>
        <begin position="20"/>
        <end position="40"/>
    </location>
</feature>
<accession>A0A316ZG77</accession>
<feature type="transmembrane region" description="Helical" evidence="6">
    <location>
        <begin position="284"/>
        <end position="302"/>
    </location>
</feature>
<protein>
    <recommendedName>
        <fullName evidence="9">EamA domain-containing protein</fullName>
    </recommendedName>
</protein>
<dbReference type="PANTHER" id="PTHR23051:SF0">
    <property type="entry name" value="SOLUTE CARRIER FAMILY 35 MEMBER F5"/>
    <property type="match status" value="1"/>
</dbReference>
<comment type="subcellular location">
    <subcellularLocation>
        <location evidence="1">Membrane</location>
        <topology evidence="1">Multi-pass membrane protein</topology>
    </subcellularLocation>
</comment>
<proteinExistence type="predicted"/>
<reference evidence="7 8" key="1">
    <citation type="journal article" date="2018" name="Mol. Biol. Evol.">
        <title>Broad Genomic Sampling Reveals a Smut Pathogenic Ancestry of the Fungal Clade Ustilaginomycotina.</title>
        <authorList>
            <person name="Kijpornyongpan T."/>
            <person name="Mondo S.J."/>
            <person name="Barry K."/>
            <person name="Sandor L."/>
            <person name="Lee J."/>
            <person name="Lipzen A."/>
            <person name="Pangilinan J."/>
            <person name="LaButti K."/>
            <person name="Hainaut M."/>
            <person name="Henrissat B."/>
            <person name="Grigoriev I.V."/>
            <person name="Spatafora J.W."/>
            <person name="Aime M.C."/>
        </authorList>
    </citation>
    <scope>NUCLEOTIDE SEQUENCE [LARGE SCALE GENOMIC DNA]</scope>
    <source>
        <strain evidence="7 8">MCA 4186</strain>
    </source>
</reference>
<feature type="transmembrane region" description="Helical" evidence="6">
    <location>
        <begin position="314"/>
        <end position="336"/>
    </location>
</feature>
<keyword evidence="4 6" id="KW-0472">Membrane</keyword>
<evidence type="ECO:0000256" key="4">
    <source>
        <dbReference type="ARBA" id="ARBA00023136"/>
    </source>
</evidence>
<feature type="transmembrane region" description="Helical" evidence="6">
    <location>
        <begin position="52"/>
        <end position="71"/>
    </location>
</feature>
<dbReference type="GO" id="GO:0000329">
    <property type="term" value="C:fungal-type vacuole membrane"/>
    <property type="evidence" value="ECO:0007669"/>
    <property type="project" value="TreeGrafter"/>
</dbReference>
<dbReference type="OrthoDB" id="1436450at2759"/>
<evidence type="ECO:0000256" key="5">
    <source>
        <dbReference type="SAM" id="MobiDB-lite"/>
    </source>
</evidence>
<feature type="transmembrane region" description="Helical" evidence="6">
    <location>
        <begin position="409"/>
        <end position="429"/>
    </location>
</feature>
<dbReference type="GeneID" id="37269280"/>
<evidence type="ECO:0000313" key="7">
    <source>
        <dbReference type="EMBL" id="PWO00247.1"/>
    </source>
</evidence>
<evidence type="ECO:0000313" key="8">
    <source>
        <dbReference type="Proteomes" id="UP000245946"/>
    </source>
</evidence>
<dbReference type="SUPFAM" id="SSF103481">
    <property type="entry name" value="Multidrug resistance efflux transporter EmrE"/>
    <property type="match status" value="1"/>
</dbReference>
<keyword evidence="2 6" id="KW-0812">Transmembrane</keyword>
<dbReference type="AlphaFoldDB" id="A0A316ZG77"/>
<name>A0A316ZG77_9BASI</name>
<feature type="transmembrane region" description="Helical" evidence="6">
    <location>
        <begin position="348"/>
        <end position="371"/>
    </location>
</feature>
<feature type="transmembrane region" description="Helical" evidence="6">
    <location>
        <begin position="231"/>
        <end position="264"/>
    </location>
</feature>
<dbReference type="STRING" id="58919.A0A316ZG77"/>
<feature type="region of interest" description="Disordered" evidence="5">
    <location>
        <begin position="102"/>
        <end position="130"/>
    </location>
</feature>
<organism evidence="7 8">
    <name type="scientific">Tilletiopsis washingtonensis</name>
    <dbReference type="NCBI Taxonomy" id="58919"/>
    <lineage>
        <taxon>Eukaryota</taxon>
        <taxon>Fungi</taxon>
        <taxon>Dikarya</taxon>
        <taxon>Basidiomycota</taxon>
        <taxon>Ustilaginomycotina</taxon>
        <taxon>Exobasidiomycetes</taxon>
        <taxon>Entylomatales</taxon>
        <taxon>Entylomatales incertae sedis</taxon>
        <taxon>Tilletiopsis</taxon>
    </lineage>
</organism>
<dbReference type="InterPro" id="IPR037185">
    <property type="entry name" value="EmrE-like"/>
</dbReference>
<feature type="transmembrane region" description="Helical" evidence="6">
    <location>
        <begin position="378"/>
        <end position="397"/>
    </location>
</feature>